<keyword evidence="2" id="KW-1185">Reference proteome</keyword>
<name>A0A4S4M792_9APHY</name>
<sequence length="164" mass="18121">MDLNSKFETPIPIQFEEVDLDAYNDLHDKVNVIEKELHKSGFRLDATVAAQVSCTTLETRKMLDSFGVEQSTQGGEYAIEDPQYLPKPFIAYYDDVAAFEEHMDKIFQPIDDDGDVKAWVDPDTLNPWDDAVDSAANAAFNQKAHSSDASIASAVLSGSAQESL</sequence>
<proteinExistence type="predicted"/>
<accession>A0A4S4M792</accession>
<dbReference type="EMBL" id="SGPM01000500">
    <property type="protein sequence ID" value="THH20261.1"/>
    <property type="molecule type" value="Genomic_DNA"/>
</dbReference>
<evidence type="ECO:0000313" key="1">
    <source>
        <dbReference type="EMBL" id="THH20261.1"/>
    </source>
</evidence>
<reference evidence="1 2" key="1">
    <citation type="submission" date="2019-02" db="EMBL/GenBank/DDBJ databases">
        <title>Genome sequencing of the rare red list fungi Antrodiella citrinella (Flaviporus citrinellus).</title>
        <authorList>
            <person name="Buettner E."/>
            <person name="Kellner H."/>
        </authorList>
    </citation>
    <scope>NUCLEOTIDE SEQUENCE [LARGE SCALE GENOMIC DNA]</scope>
    <source>
        <strain evidence="1 2">DSM 108506</strain>
    </source>
</reference>
<dbReference type="AlphaFoldDB" id="A0A4S4M792"/>
<organism evidence="1 2">
    <name type="scientific">Antrodiella citrinella</name>
    <dbReference type="NCBI Taxonomy" id="2447956"/>
    <lineage>
        <taxon>Eukaryota</taxon>
        <taxon>Fungi</taxon>
        <taxon>Dikarya</taxon>
        <taxon>Basidiomycota</taxon>
        <taxon>Agaricomycotina</taxon>
        <taxon>Agaricomycetes</taxon>
        <taxon>Polyporales</taxon>
        <taxon>Steccherinaceae</taxon>
        <taxon>Antrodiella</taxon>
    </lineage>
</organism>
<protein>
    <submittedName>
        <fullName evidence="1">Uncharacterized protein</fullName>
    </submittedName>
</protein>
<evidence type="ECO:0000313" key="2">
    <source>
        <dbReference type="Proteomes" id="UP000308730"/>
    </source>
</evidence>
<comment type="caution">
    <text evidence="1">The sequence shown here is derived from an EMBL/GenBank/DDBJ whole genome shotgun (WGS) entry which is preliminary data.</text>
</comment>
<gene>
    <name evidence="1" type="ORF">EUX98_g8616</name>
</gene>
<dbReference type="Proteomes" id="UP000308730">
    <property type="component" value="Unassembled WGS sequence"/>
</dbReference>